<proteinExistence type="predicted"/>
<dbReference type="EMBL" id="GBXM01020431">
    <property type="protein sequence ID" value="JAH88146.1"/>
    <property type="molecule type" value="Transcribed_RNA"/>
</dbReference>
<organism evidence="1">
    <name type="scientific">Anguilla anguilla</name>
    <name type="common">European freshwater eel</name>
    <name type="synonym">Muraena anguilla</name>
    <dbReference type="NCBI Taxonomy" id="7936"/>
    <lineage>
        <taxon>Eukaryota</taxon>
        <taxon>Metazoa</taxon>
        <taxon>Chordata</taxon>
        <taxon>Craniata</taxon>
        <taxon>Vertebrata</taxon>
        <taxon>Euteleostomi</taxon>
        <taxon>Actinopterygii</taxon>
        <taxon>Neopterygii</taxon>
        <taxon>Teleostei</taxon>
        <taxon>Anguilliformes</taxon>
        <taxon>Anguillidae</taxon>
        <taxon>Anguilla</taxon>
    </lineage>
</organism>
<sequence length="69" mass="7827">MARVRILTHTRFKVVHYADHAVREPSDICQKQHKNREAVCTEVPQKTLIICSHCQILKSGVSNFSPGGR</sequence>
<dbReference type="AlphaFoldDB" id="A0A0E9WCV6"/>
<reference evidence="1" key="2">
    <citation type="journal article" date="2015" name="Fish Shellfish Immunol.">
        <title>Early steps in the European eel (Anguilla anguilla)-Vibrio vulnificus interaction in the gills: Role of the RtxA13 toxin.</title>
        <authorList>
            <person name="Callol A."/>
            <person name="Pajuelo D."/>
            <person name="Ebbesson L."/>
            <person name="Teles M."/>
            <person name="MacKenzie S."/>
            <person name="Amaro C."/>
        </authorList>
    </citation>
    <scope>NUCLEOTIDE SEQUENCE</scope>
</reference>
<name>A0A0E9WCV6_ANGAN</name>
<protein>
    <submittedName>
        <fullName evidence="1">Uncharacterized protein</fullName>
    </submittedName>
</protein>
<evidence type="ECO:0000313" key="1">
    <source>
        <dbReference type="EMBL" id="JAH88146.1"/>
    </source>
</evidence>
<reference evidence="1" key="1">
    <citation type="submission" date="2014-11" db="EMBL/GenBank/DDBJ databases">
        <authorList>
            <person name="Amaro Gonzalez C."/>
        </authorList>
    </citation>
    <scope>NUCLEOTIDE SEQUENCE</scope>
</reference>
<accession>A0A0E9WCV6</accession>